<accession>A0A0B5BC86</accession>
<dbReference type="PANTHER" id="PTHR48267">
    <property type="entry name" value="CUPREDOXIN SUPERFAMILY PROTEIN"/>
    <property type="match status" value="1"/>
</dbReference>
<dbReference type="EMBL" id="CP009788">
    <property type="protein sequence ID" value="AJE04132.1"/>
    <property type="molecule type" value="Genomic_DNA"/>
</dbReference>
<dbReference type="STRING" id="345632.GPICK_12890"/>
<dbReference type="GO" id="GO:0004553">
    <property type="term" value="F:hydrolase activity, hydrolyzing O-glycosyl compounds"/>
    <property type="evidence" value="ECO:0007669"/>
    <property type="project" value="InterPro"/>
</dbReference>
<dbReference type="HOGENOM" id="CLU_009100_4_0_7"/>
<dbReference type="Gene3D" id="2.60.40.420">
    <property type="entry name" value="Cupredoxins - blue copper proteins"/>
    <property type="match status" value="3"/>
</dbReference>
<name>A0A0B5BC86_9BACT</name>
<dbReference type="InterPro" id="IPR045087">
    <property type="entry name" value="Cu-oxidase_fam"/>
</dbReference>
<gene>
    <name evidence="4" type="ORF">GPICK_12890</name>
</gene>
<dbReference type="Gene3D" id="1.10.1330.10">
    <property type="entry name" value="Dockerin domain"/>
    <property type="match status" value="1"/>
</dbReference>
<dbReference type="CDD" id="cd13891">
    <property type="entry name" value="CuRO_3_CotA_like"/>
    <property type="match status" value="1"/>
</dbReference>
<dbReference type="GO" id="GO:0000272">
    <property type="term" value="P:polysaccharide catabolic process"/>
    <property type="evidence" value="ECO:0007669"/>
    <property type="project" value="InterPro"/>
</dbReference>
<feature type="domain" description="Dockerin" evidence="3">
    <location>
        <begin position="752"/>
        <end position="812"/>
    </location>
</feature>
<protein>
    <submittedName>
        <fullName evidence="4">Multicopper oxidase</fullName>
    </submittedName>
</protein>
<dbReference type="InterPro" id="IPR018247">
    <property type="entry name" value="EF_Hand_1_Ca_BS"/>
</dbReference>
<evidence type="ECO:0000259" key="3">
    <source>
        <dbReference type="PROSITE" id="PS51766"/>
    </source>
</evidence>
<dbReference type="AlphaFoldDB" id="A0A0B5BC86"/>
<dbReference type="InterPro" id="IPR036439">
    <property type="entry name" value="Dockerin_dom_sf"/>
</dbReference>
<dbReference type="CDD" id="cd13844">
    <property type="entry name" value="CuRO_1_BOD_CotA_like"/>
    <property type="match status" value="1"/>
</dbReference>
<dbReference type="SUPFAM" id="SSF49503">
    <property type="entry name" value="Cupredoxins"/>
    <property type="match status" value="3"/>
</dbReference>
<dbReference type="PANTHER" id="PTHR48267:SF1">
    <property type="entry name" value="BILIRUBIN OXIDASE"/>
    <property type="match status" value="1"/>
</dbReference>
<dbReference type="PROSITE" id="PS51766">
    <property type="entry name" value="DOCKERIN"/>
    <property type="match status" value="1"/>
</dbReference>
<evidence type="ECO:0000256" key="2">
    <source>
        <dbReference type="SAM" id="SignalP"/>
    </source>
</evidence>
<dbReference type="CDD" id="cd14256">
    <property type="entry name" value="Dockerin_I"/>
    <property type="match status" value="1"/>
</dbReference>
<proteinExistence type="predicted"/>
<sequence>MIIKTASLKTMFALGIGLLVLQGNSSAAPVPGGTLDPTTIPKYVTPLVIPPVMPKSTTQPGAPAADYNIAVRQFKQQILPTGYGASTVWSYGRAQDVLPANFTAPAPLANNISFNYPAFTVENTSGAPTSVRWINDLVDANGNYLPHLFAIDQTLHWANPPAKGCSDGTNHTDCRTMNPAPYTGPVPMVTHVHGSHVNAESDGYPEAWWLPAAQNIPAGYAKRGRLYDQYNRTNAVPGSAFFTYENNQPATTIWYHDHSLGITRSNVYAGPAGFWLIRGGANGDEFVDDGTTAAANDGRLPGPAPTANGGDPNFDPTFRATIREIPIVVQDRSFNLDGSLFYPANRAFFERLSLPGQPPQSGFTGILNIPYIPVSDISPIWNPEAFFNTMVVNGSTWPVFEVAPARYRFRLLDGSNSRTLNLALFQMNGLVQGPEVPFYQIGADQGFLPQVVKVQTGFATPLPGNGTTPVPVAAPNPQYALLMGPAERADVIVDFTGMADGTIIRMTNTAPDNPFGGFPDIPADPATSGQVMQFVVRAALTQPSDALTTPPQNLVLPAEGPLGAPVKVRQVTLNEEESTQLCVKVDAITGSVTTIFNTPGPTFAATCAAAGGMPMAPKAAKLGVFMTDPVTGVKTMSMPMMWADAITETPAVGDTETWEIYNFTVDGHPIHLHLVRFEVIDRQPFNVLTFATTGPAIPPKPTELGYKDTVIALPGMITRLKAKFDRAGLYVWHCHILEHEDNEMMRPYVVRFNLNMPDLNGDGKLTIADVLILLRQLGSKTPSKFAYDLNGDGKVDILDAVLLLKKVLAQPAPPII</sequence>
<evidence type="ECO:0000313" key="4">
    <source>
        <dbReference type="EMBL" id="AJE04132.1"/>
    </source>
</evidence>
<dbReference type="CDD" id="cd13868">
    <property type="entry name" value="CuRO_2_CotA_like"/>
    <property type="match status" value="1"/>
</dbReference>
<feature type="region of interest" description="Disordered" evidence="1">
    <location>
        <begin position="288"/>
        <end position="312"/>
    </location>
</feature>
<dbReference type="Proteomes" id="UP000057609">
    <property type="component" value="Chromosome"/>
</dbReference>
<dbReference type="InterPro" id="IPR016134">
    <property type="entry name" value="Dockerin_dom"/>
</dbReference>
<dbReference type="GO" id="GO:0016491">
    <property type="term" value="F:oxidoreductase activity"/>
    <property type="evidence" value="ECO:0007669"/>
    <property type="project" value="InterPro"/>
</dbReference>
<organism evidence="4 5">
    <name type="scientific">Geobacter pickeringii</name>
    <dbReference type="NCBI Taxonomy" id="345632"/>
    <lineage>
        <taxon>Bacteria</taxon>
        <taxon>Pseudomonadati</taxon>
        <taxon>Thermodesulfobacteriota</taxon>
        <taxon>Desulfuromonadia</taxon>
        <taxon>Geobacterales</taxon>
        <taxon>Geobacteraceae</taxon>
        <taxon>Geobacter</taxon>
    </lineage>
</organism>
<dbReference type="InterPro" id="IPR008972">
    <property type="entry name" value="Cupredoxin"/>
</dbReference>
<feature type="chain" id="PRO_5002098883" evidence="2">
    <location>
        <begin position="28"/>
        <end position="816"/>
    </location>
</feature>
<dbReference type="PROSITE" id="PS00018">
    <property type="entry name" value="EF_HAND_1"/>
    <property type="match status" value="1"/>
</dbReference>
<dbReference type="InterPro" id="IPR002105">
    <property type="entry name" value="Dockerin_1_rpt"/>
</dbReference>
<dbReference type="Pfam" id="PF00404">
    <property type="entry name" value="Dockerin_1"/>
    <property type="match status" value="1"/>
</dbReference>
<dbReference type="OrthoDB" id="9757546at2"/>
<keyword evidence="5" id="KW-1185">Reference proteome</keyword>
<dbReference type="SUPFAM" id="SSF63446">
    <property type="entry name" value="Type I dockerin domain"/>
    <property type="match status" value="1"/>
</dbReference>
<dbReference type="Pfam" id="PF07731">
    <property type="entry name" value="Cu-oxidase_2"/>
    <property type="match status" value="1"/>
</dbReference>
<dbReference type="RefSeq" id="WP_039743861.1">
    <property type="nucleotide sequence ID" value="NZ_CP009788.1"/>
</dbReference>
<dbReference type="KEGG" id="gpi:GPICK_12890"/>
<evidence type="ECO:0000313" key="5">
    <source>
        <dbReference type="Proteomes" id="UP000057609"/>
    </source>
</evidence>
<keyword evidence="2" id="KW-0732">Signal</keyword>
<evidence type="ECO:0000256" key="1">
    <source>
        <dbReference type="SAM" id="MobiDB-lite"/>
    </source>
</evidence>
<feature type="signal peptide" evidence="2">
    <location>
        <begin position="1"/>
        <end position="27"/>
    </location>
</feature>
<dbReference type="GO" id="GO:0005507">
    <property type="term" value="F:copper ion binding"/>
    <property type="evidence" value="ECO:0007669"/>
    <property type="project" value="InterPro"/>
</dbReference>
<reference evidence="4 5" key="1">
    <citation type="journal article" date="2015" name="Genome Announc.">
        <title>Complete Genome of Geobacter pickeringii G13T, a Metal-Reducing Isolate from Sedimentary Kaolin Deposits.</title>
        <authorList>
            <person name="Badalamenti J.P."/>
            <person name="Bond D.R."/>
        </authorList>
    </citation>
    <scope>NUCLEOTIDE SEQUENCE [LARGE SCALE GENOMIC DNA]</scope>
    <source>
        <strain evidence="4 5">G13</strain>
    </source>
</reference>
<dbReference type="InterPro" id="IPR011706">
    <property type="entry name" value="Cu-oxidase_C"/>
</dbReference>